<comment type="subcellular location">
    <subcellularLocation>
        <location evidence="1 11">Cytoplasm</location>
    </subcellularLocation>
</comment>
<dbReference type="PRINTS" id="PR01045">
    <property type="entry name" value="TRNASYNTHGB"/>
</dbReference>
<organism evidence="13 14">
    <name type="scientific">Buchnera aphidicola subsp. Diuraphis noxia</name>
    <dbReference type="NCBI Taxonomy" id="118101"/>
    <lineage>
        <taxon>Bacteria</taxon>
        <taxon>Pseudomonadati</taxon>
        <taxon>Pseudomonadota</taxon>
        <taxon>Gammaproteobacteria</taxon>
        <taxon>Enterobacterales</taxon>
        <taxon>Erwiniaceae</taxon>
        <taxon>Buchnera</taxon>
    </lineage>
</organism>
<dbReference type="PANTHER" id="PTHR30075">
    <property type="entry name" value="GLYCYL-TRNA SYNTHETASE"/>
    <property type="match status" value="1"/>
</dbReference>
<dbReference type="InterPro" id="IPR008909">
    <property type="entry name" value="DALR_anticod-bd"/>
</dbReference>
<dbReference type="GO" id="GO:0004814">
    <property type="term" value="F:arginine-tRNA ligase activity"/>
    <property type="evidence" value="ECO:0007669"/>
    <property type="project" value="InterPro"/>
</dbReference>
<dbReference type="HAMAP" id="MF_00255">
    <property type="entry name" value="Gly_tRNA_synth_beta"/>
    <property type="match status" value="1"/>
</dbReference>
<evidence type="ECO:0000256" key="11">
    <source>
        <dbReference type="HAMAP-Rule" id="MF_00255"/>
    </source>
</evidence>
<evidence type="ECO:0000259" key="12">
    <source>
        <dbReference type="Pfam" id="PF05746"/>
    </source>
</evidence>
<evidence type="ECO:0000256" key="6">
    <source>
        <dbReference type="ARBA" id="ARBA00022741"/>
    </source>
</evidence>
<comment type="catalytic activity">
    <reaction evidence="10 11">
        <text>tRNA(Gly) + glycine + ATP = glycyl-tRNA(Gly) + AMP + diphosphate</text>
        <dbReference type="Rhea" id="RHEA:16013"/>
        <dbReference type="Rhea" id="RHEA-COMP:9664"/>
        <dbReference type="Rhea" id="RHEA-COMP:9683"/>
        <dbReference type="ChEBI" id="CHEBI:30616"/>
        <dbReference type="ChEBI" id="CHEBI:33019"/>
        <dbReference type="ChEBI" id="CHEBI:57305"/>
        <dbReference type="ChEBI" id="CHEBI:78442"/>
        <dbReference type="ChEBI" id="CHEBI:78522"/>
        <dbReference type="ChEBI" id="CHEBI:456215"/>
        <dbReference type="EC" id="6.1.1.14"/>
    </reaction>
</comment>
<dbReference type="GO" id="GO:0005524">
    <property type="term" value="F:ATP binding"/>
    <property type="evidence" value="ECO:0007669"/>
    <property type="project" value="UniProtKB-UniRule"/>
</dbReference>
<protein>
    <recommendedName>
        <fullName evidence="11">Glycine--tRNA ligase beta subunit</fullName>
        <ecNumber evidence="11">6.1.1.14</ecNumber>
    </recommendedName>
    <alternativeName>
        <fullName evidence="11">Glycyl-tRNA synthetase beta subunit</fullName>
        <shortName evidence="11">GlyRS</shortName>
    </alternativeName>
</protein>
<comment type="similarity">
    <text evidence="2 11">Belongs to the class-II aminoacyl-tRNA synthetase family.</text>
</comment>
<gene>
    <name evidence="11" type="primary">glyS</name>
    <name evidence="13" type="ORF">ATN01_00665</name>
</gene>
<keyword evidence="9 11" id="KW-0030">Aminoacyl-tRNA synthetase</keyword>
<dbReference type="EMBL" id="CP013259">
    <property type="protein sequence ID" value="ANZ22368.1"/>
    <property type="molecule type" value="Genomic_DNA"/>
</dbReference>
<dbReference type="PANTHER" id="PTHR30075:SF2">
    <property type="entry name" value="GLYCINE--TRNA LIGASE, CHLOROPLASTIC_MITOCHONDRIAL 2"/>
    <property type="match status" value="1"/>
</dbReference>
<dbReference type="GO" id="GO:0005829">
    <property type="term" value="C:cytosol"/>
    <property type="evidence" value="ECO:0007669"/>
    <property type="project" value="TreeGrafter"/>
</dbReference>
<evidence type="ECO:0000313" key="14">
    <source>
        <dbReference type="Proteomes" id="UP000093070"/>
    </source>
</evidence>
<dbReference type="AlphaFoldDB" id="A0A1B2H8E4"/>
<feature type="domain" description="DALR anticodon binding" evidence="12">
    <location>
        <begin position="582"/>
        <end position="680"/>
    </location>
</feature>
<dbReference type="GO" id="GO:0006426">
    <property type="term" value="P:glycyl-tRNA aminoacylation"/>
    <property type="evidence" value="ECO:0007669"/>
    <property type="project" value="UniProtKB-UniRule"/>
</dbReference>
<keyword evidence="6 11" id="KW-0547">Nucleotide-binding</keyword>
<sequence length="690" mass="81746">MKKKILLIEIGTEELPSRFLHEIYSDFYRNFTKELKFYDISYKMIKQFFTPRRLALQILDIDVTQKISTINKRGPSIKHAYDKNGEFTEIASRWIKSYDIQINQISRFKNEKGEWLSYQIIKKQENIEFLLPKIIELSLKKIIIKKSMRWEINNNKFSRPIRNIVILLDKNIVLGKIFNITSDRFLQNHLSYKEEKIKINHAKDYPEILFKKYNIIADYESRKKSIIQQINSIATEIKGDIKNSDSLIKEVTNLVESPRAFLATFDKKFLKLPKKILIHILEKQQKCFPIYNKKNNIFQYFIFICNTCIENSKKIVLGYERVMHARLSDADFFFQNDRKIKLENHLVFLKKILFQTNLGSMYEKTMRIQSLMKWISNYSGSNKKDSIRAALLSKCDLVTNIVCEFPNLQGTVGMYYALEDKEKKDIAISLKEQYLPSFSGDKLPSTLIGCSLSIADKIDTLSGMFYNGNIPTANKDPFGLRRLSIGILRIILKKHILLDLKRLIKKSLSLYDKNLINNSLVYNKIINFFMIRLFNWYEEKKYNKNIIKSVLSCKHTQIINIDKKIKDLSNFYKLDDSKSILLSIKRISHIIEKEHKNIFGEINIKLIKQPEEITLFNQIENFKINTKNLFLEKKYKEILLKLTEFEKPIQHFFDNVKINHNNLEIRKNRLILLQRIIHIFSKITNFSYLY</sequence>
<name>A0A1B2H8E4_BUCDN</name>
<dbReference type="NCBIfam" id="TIGR00211">
    <property type="entry name" value="glyS"/>
    <property type="match status" value="1"/>
</dbReference>
<dbReference type="SUPFAM" id="SSF109604">
    <property type="entry name" value="HD-domain/PDEase-like"/>
    <property type="match status" value="1"/>
</dbReference>
<evidence type="ECO:0000256" key="7">
    <source>
        <dbReference type="ARBA" id="ARBA00022840"/>
    </source>
</evidence>
<evidence type="ECO:0000256" key="8">
    <source>
        <dbReference type="ARBA" id="ARBA00022917"/>
    </source>
</evidence>
<evidence type="ECO:0000256" key="2">
    <source>
        <dbReference type="ARBA" id="ARBA00008226"/>
    </source>
</evidence>
<keyword evidence="4 11" id="KW-0963">Cytoplasm</keyword>
<dbReference type="InterPro" id="IPR006194">
    <property type="entry name" value="Gly-tRNA-synth_heterodimer"/>
</dbReference>
<accession>A0A1B2H8E4</accession>
<dbReference type="Pfam" id="PF05746">
    <property type="entry name" value="DALR_1"/>
    <property type="match status" value="1"/>
</dbReference>
<evidence type="ECO:0000256" key="3">
    <source>
        <dbReference type="ARBA" id="ARBA00011209"/>
    </source>
</evidence>
<keyword evidence="7 11" id="KW-0067">ATP-binding</keyword>
<dbReference type="Pfam" id="PF02092">
    <property type="entry name" value="tRNA_synt_2f"/>
    <property type="match status" value="1"/>
</dbReference>
<dbReference type="InterPro" id="IPR015944">
    <property type="entry name" value="Gly-tRNA-synth_bsu"/>
</dbReference>
<evidence type="ECO:0000256" key="1">
    <source>
        <dbReference type="ARBA" id="ARBA00004496"/>
    </source>
</evidence>
<comment type="subunit">
    <text evidence="3 11">Tetramer of two alpha and two beta subunits.</text>
</comment>
<keyword evidence="5 11" id="KW-0436">Ligase</keyword>
<dbReference type="EC" id="6.1.1.14" evidence="11"/>
<evidence type="ECO:0000313" key="13">
    <source>
        <dbReference type="EMBL" id="ANZ22368.1"/>
    </source>
</evidence>
<evidence type="ECO:0000256" key="10">
    <source>
        <dbReference type="ARBA" id="ARBA00047937"/>
    </source>
</evidence>
<dbReference type="STRING" id="118101.ATN01_00665"/>
<keyword evidence="8 11" id="KW-0648">Protein biosynthesis</keyword>
<dbReference type="PATRIC" id="fig|118101.4.peg.127"/>
<proteinExistence type="inferred from homology"/>
<dbReference type="PROSITE" id="PS50861">
    <property type="entry name" value="AA_TRNA_LIGASE_II_GLYAB"/>
    <property type="match status" value="1"/>
</dbReference>
<dbReference type="RefSeq" id="WP_075433190.1">
    <property type="nucleotide sequence ID" value="NZ_CP013259.1"/>
</dbReference>
<evidence type="ECO:0000256" key="5">
    <source>
        <dbReference type="ARBA" id="ARBA00022598"/>
    </source>
</evidence>
<evidence type="ECO:0000256" key="9">
    <source>
        <dbReference type="ARBA" id="ARBA00023146"/>
    </source>
</evidence>
<dbReference type="GO" id="GO:0004820">
    <property type="term" value="F:glycine-tRNA ligase activity"/>
    <property type="evidence" value="ECO:0007669"/>
    <property type="project" value="UniProtKB-UniRule"/>
</dbReference>
<dbReference type="Proteomes" id="UP000093070">
    <property type="component" value="Chromosome"/>
</dbReference>
<dbReference type="GO" id="GO:0006420">
    <property type="term" value="P:arginyl-tRNA aminoacylation"/>
    <property type="evidence" value="ECO:0007669"/>
    <property type="project" value="InterPro"/>
</dbReference>
<dbReference type="OrthoDB" id="9775440at2"/>
<reference evidence="13 14" key="1">
    <citation type="submission" date="2015-11" db="EMBL/GenBank/DDBJ databases">
        <title>The complete genome of Buchnera aphidicola from Diuraphis noxia biotype SAM.</title>
        <authorList>
            <person name="Burger N.F.V."/>
            <person name="Oberholster A.-M."/>
        </authorList>
    </citation>
    <scope>NUCLEOTIDE SEQUENCE [LARGE SCALE GENOMIC DNA]</scope>
    <source>
        <strain evidence="13">SAM</strain>
    </source>
</reference>
<evidence type="ECO:0000256" key="4">
    <source>
        <dbReference type="ARBA" id="ARBA00022490"/>
    </source>
</evidence>